<evidence type="ECO:0000256" key="1">
    <source>
        <dbReference type="SAM" id="MobiDB-lite"/>
    </source>
</evidence>
<feature type="region of interest" description="Disordered" evidence="1">
    <location>
        <begin position="679"/>
        <end position="708"/>
    </location>
</feature>
<name>A0A9N9DNU4_9GLOM</name>
<reference evidence="2" key="1">
    <citation type="submission" date="2021-06" db="EMBL/GenBank/DDBJ databases">
        <authorList>
            <person name="Kallberg Y."/>
            <person name="Tangrot J."/>
            <person name="Rosling A."/>
        </authorList>
    </citation>
    <scope>NUCLEOTIDE SEQUENCE</scope>
    <source>
        <strain evidence="2">BR232B</strain>
    </source>
</reference>
<evidence type="ECO:0000313" key="3">
    <source>
        <dbReference type="Proteomes" id="UP000789739"/>
    </source>
</evidence>
<accession>A0A9N9DNU4</accession>
<dbReference type="Proteomes" id="UP000789739">
    <property type="component" value="Unassembled WGS sequence"/>
</dbReference>
<keyword evidence="3" id="KW-1185">Reference proteome</keyword>
<dbReference type="OrthoDB" id="2448759at2759"/>
<dbReference type="EMBL" id="CAJVPI010002432">
    <property type="protein sequence ID" value="CAG8643265.1"/>
    <property type="molecule type" value="Genomic_DNA"/>
</dbReference>
<gene>
    <name evidence="2" type="ORF">PBRASI_LOCUS9886</name>
</gene>
<comment type="caution">
    <text evidence="2">The sequence shown here is derived from an EMBL/GenBank/DDBJ whole genome shotgun (WGS) entry which is preliminary data.</text>
</comment>
<proteinExistence type="predicted"/>
<evidence type="ECO:0000313" key="2">
    <source>
        <dbReference type="EMBL" id="CAG8643265.1"/>
    </source>
</evidence>
<sequence>MDPIRFNELVGADNYVYDDNSTIDNDSSVAADSVLSPRSVGEESISYELEDDNLSSEIFSLDKEGLAIAKAYAENIENNDMAFDDDNLDNISISSIYSTEASFITEISDADSILLAPDCRAEDMLTACVLMDIVNGELRTCGNIGKNQRPLAQLLGTWEIDKTVFQKSRMEGTVLGVCSSHYAHDAAKLHNTSKRDRPIEKSWVHVNRCFFCSKYKSFFSRGHNCVEHAIRVTNKTIQAPCSGFKVCPAFKMEGMPKSFFDNDASTNTNDRRTRFICSHCFMQNGGHLYERLGSGHSFSCSDKHSNDVSNTLQIFGQWIMNTAKSNDIDNKKKLLTWLSSSLATFTEEKEHVTPSISPIILKVFLKLNSLDANKLEDTRLTSEVASAAGENLGNELWKSREWVKQNKKGLESPSSIVEYEASFPPALLSFFTSLIAAVLKKKNHINNLRRTNRGLEELPYNDIKTKKIAIFLLSMLLNIAFPSTNIWMTRVLGSLCTKPKLISTLYAILWMAHVISHSLHHEKALERQRVRDTKPENRIIKKETMWNVCVVDNIDFVEKTFAYGNIFDAARRSIHATVRMVFQFDLGESIQTIGSDNNDNRKTILFGETDYAKDLLLTYANSAELKPEGYKRLFDCYEIGIARMNAILRQDVYKTEPRIVKGRRAKDVTVHKWTMQKEKSLVRRSSKKQKRDTTGSISKTGDDIDMMS</sequence>
<organism evidence="2 3">
    <name type="scientific">Paraglomus brasilianum</name>
    <dbReference type="NCBI Taxonomy" id="144538"/>
    <lineage>
        <taxon>Eukaryota</taxon>
        <taxon>Fungi</taxon>
        <taxon>Fungi incertae sedis</taxon>
        <taxon>Mucoromycota</taxon>
        <taxon>Glomeromycotina</taxon>
        <taxon>Glomeromycetes</taxon>
        <taxon>Paraglomerales</taxon>
        <taxon>Paraglomeraceae</taxon>
        <taxon>Paraglomus</taxon>
    </lineage>
</organism>
<dbReference type="AlphaFoldDB" id="A0A9N9DNU4"/>
<protein>
    <submittedName>
        <fullName evidence="2">1272_t:CDS:1</fullName>
    </submittedName>
</protein>